<dbReference type="InterPro" id="IPR015943">
    <property type="entry name" value="WD40/YVTN_repeat-like_dom_sf"/>
</dbReference>
<feature type="repeat" description="WD" evidence="3">
    <location>
        <begin position="146"/>
        <end position="184"/>
    </location>
</feature>
<dbReference type="PRINTS" id="PR00320">
    <property type="entry name" value="GPROTEINBRPT"/>
</dbReference>
<organism evidence="5 6">
    <name type="scientific">Stylosanthes scabra</name>
    <dbReference type="NCBI Taxonomy" id="79078"/>
    <lineage>
        <taxon>Eukaryota</taxon>
        <taxon>Viridiplantae</taxon>
        <taxon>Streptophyta</taxon>
        <taxon>Embryophyta</taxon>
        <taxon>Tracheophyta</taxon>
        <taxon>Spermatophyta</taxon>
        <taxon>Magnoliopsida</taxon>
        <taxon>eudicotyledons</taxon>
        <taxon>Gunneridae</taxon>
        <taxon>Pentapetalae</taxon>
        <taxon>rosids</taxon>
        <taxon>fabids</taxon>
        <taxon>Fabales</taxon>
        <taxon>Fabaceae</taxon>
        <taxon>Papilionoideae</taxon>
        <taxon>50 kb inversion clade</taxon>
        <taxon>dalbergioids sensu lato</taxon>
        <taxon>Dalbergieae</taxon>
        <taxon>Pterocarpus clade</taxon>
        <taxon>Stylosanthes</taxon>
    </lineage>
</organism>
<accession>A0ABU6X3G8</accession>
<dbReference type="Pfam" id="PF00646">
    <property type="entry name" value="F-box"/>
    <property type="match status" value="1"/>
</dbReference>
<dbReference type="InterPro" id="IPR036047">
    <property type="entry name" value="F-box-like_dom_sf"/>
</dbReference>
<feature type="domain" description="F-box" evidence="4">
    <location>
        <begin position="18"/>
        <end position="59"/>
    </location>
</feature>
<dbReference type="PANTHER" id="PTHR22847:SF746">
    <property type="entry name" value="OS01G0185400 PROTEIN"/>
    <property type="match status" value="1"/>
</dbReference>
<evidence type="ECO:0000259" key="4">
    <source>
        <dbReference type="Pfam" id="PF00646"/>
    </source>
</evidence>
<feature type="repeat" description="WD" evidence="3">
    <location>
        <begin position="246"/>
        <end position="288"/>
    </location>
</feature>
<dbReference type="PANTHER" id="PTHR22847">
    <property type="entry name" value="WD40 REPEAT PROTEIN"/>
    <property type="match status" value="1"/>
</dbReference>
<dbReference type="EMBL" id="JASCZI010211462">
    <property type="protein sequence ID" value="MED6192074.1"/>
    <property type="molecule type" value="Genomic_DNA"/>
</dbReference>
<comment type="caution">
    <text evidence="5">The sequence shown here is derived from an EMBL/GenBank/DDBJ whole genome shotgun (WGS) entry which is preliminary data.</text>
</comment>
<evidence type="ECO:0000256" key="1">
    <source>
        <dbReference type="ARBA" id="ARBA00022574"/>
    </source>
</evidence>
<feature type="repeat" description="WD" evidence="3">
    <location>
        <begin position="380"/>
        <end position="420"/>
    </location>
</feature>
<gene>
    <name evidence="5" type="ORF">PIB30_006571</name>
</gene>
<keyword evidence="1 3" id="KW-0853">WD repeat</keyword>
<dbReference type="InterPro" id="IPR001810">
    <property type="entry name" value="F-box_dom"/>
</dbReference>
<dbReference type="InterPro" id="IPR001680">
    <property type="entry name" value="WD40_rpt"/>
</dbReference>
<evidence type="ECO:0000256" key="3">
    <source>
        <dbReference type="PROSITE-ProRule" id="PRU00221"/>
    </source>
</evidence>
<dbReference type="Gene3D" id="2.130.10.10">
    <property type="entry name" value="YVTN repeat-like/Quinoprotein amine dehydrogenase"/>
    <property type="match status" value="2"/>
</dbReference>
<keyword evidence="6" id="KW-1185">Reference proteome</keyword>
<dbReference type="InterPro" id="IPR019775">
    <property type="entry name" value="WD40_repeat_CS"/>
</dbReference>
<dbReference type="PROSITE" id="PS50082">
    <property type="entry name" value="WD_REPEATS_2"/>
    <property type="match status" value="4"/>
</dbReference>
<dbReference type="SMART" id="SM00320">
    <property type="entry name" value="WD40"/>
    <property type="match status" value="5"/>
</dbReference>
<dbReference type="Proteomes" id="UP001341840">
    <property type="component" value="Unassembled WGS sequence"/>
</dbReference>
<dbReference type="SUPFAM" id="SSF81383">
    <property type="entry name" value="F-box domain"/>
    <property type="match status" value="1"/>
</dbReference>
<dbReference type="InterPro" id="IPR036322">
    <property type="entry name" value="WD40_repeat_dom_sf"/>
</dbReference>
<dbReference type="SUPFAM" id="SSF50978">
    <property type="entry name" value="WD40 repeat-like"/>
    <property type="match status" value="1"/>
</dbReference>
<dbReference type="PROSITE" id="PS00678">
    <property type="entry name" value="WD_REPEATS_1"/>
    <property type="match status" value="2"/>
</dbReference>
<protein>
    <recommendedName>
        <fullName evidence="4">F-box domain-containing protein</fullName>
    </recommendedName>
</protein>
<feature type="repeat" description="WD" evidence="3">
    <location>
        <begin position="217"/>
        <end position="239"/>
    </location>
</feature>
<proteinExistence type="predicted"/>
<keyword evidence="2" id="KW-0677">Repeat</keyword>
<dbReference type="InterPro" id="IPR020472">
    <property type="entry name" value="WD40_PAC1"/>
</dbReference>
<reference evidence="5 6" key="1">
    <citation type="journal article" date="2023" name="Plants (Basel)">
        <title>Bridging the Gap: Combining Genomics and Transcriptomics Approaches to Understand Stylosanthes scabra, an Orphan Legume from the Brazilian Caatinga.</title>
        <authorList>
            <person name="Ferreira-Neto J.R.C."/>
            <person name="da Silva M.D."/>
            <person name="Binneck E."/>
            <person name="de Melo N.F."/>
            <person name="da Silva R.H."/>
            <person name="de Melo A.L.T.M."/>
            <person name="Pandolfi V."/>
            <person name="Bustamante F.O."/>
            <person name="Brasileiro-Vidal A.C."/>
            <person name="Benko-Iseppon A.M."/>
        </authorList>
    </citation>
    <scope>NUCLEOTIDE SEQUENCE [LARGE SCALE GENOMIC DNA]</scope>
    <source>
        <tissue evidence="5">Leaves</tissue>
    </source>
</reference>
<evidence type="ECO:0000313" key="6">
    <source>
        <dbReference type="Proteomes" id="UP001341840"/>
    </source>
</evidence>
<sequence>MSASSPPSQLLPPLPTKLTDLDVDSLSHCLARLSVRDVSALAMTCTSLKRLSYSDTVWLRFFREHWHLQEPCSSLNSSGARDLYLARRTALLQFRFLDPSVLSFYRPRTNFSHLLLHKNQIISAQGSTVEMIDLNNNVTGGATHLFSGHRARITCMRLFPSRGETEREQNFLVTSSYDHSIRLWGKKGSFSRCMRGHNGPVLSLSDKLLGDDTCKVFASGGEDGTVRLWSLSSSGKQGQQPLKATLYGHEKPVDLVLVTGHKTSLLVTISRDAKVRVWDTTTSSSARSSCCVGMTALRGAPVNMKCHESLLYVAAGSSVTAIDLRTMQKVITAAVHQPKLYSFDIVPSKSLICTGGDGRALLWDIRRNQEASNPDPVAELDGHIGRVTLLHMDPYKVVTGGPDDDYVNVWDSDTGVQANSLFSCSDKEVVHKFGCEAMAVDGFRIATATSCDETSILHYRDFKDAVHPVAKPENDPPSKFWSSLSGDYCDDDTRDLGSSW</sequence>
<evidence type="ECO:0000313" key="5">
    <source>
        <dbReference type="EMBL" id="MED6192074.1"/>
    </source>
</evidence>
<name>A0ABU6X3G8_9FABA</name>
<evidence type="ECO:0000256" key="2">
    <source>
        <dbReference type="ARBA" id="ARBA00022737"/>
    </source>
</evidence>
<dbReference type="Pfam" id="PF00400">
    <property type="entry name" value="WD40"/>
    <property type="match status" value="4"/>
</dbReference>